<feature type="domain" description="Protein kinase" evidence="10">
    <location>
        <begin position="18"/>
        <end position="369"/>
    </location>
</feature>
<keyword evidence="3" id="KW-0808">Transferase</keyword>
<dbReference type="EMBL" id="JANPWZ010002328">
    <property type="protein sequence ID" value="KAJ3560011.1"/>
    <property type="molecule type" value="Genomic_DNA"/>
</dbReference>
<dbReference type="Proteomes" id="UP001148614">
    <property type="component" value="Unassembled WGS sequence"/>
</dbReference>
<dbReference type="SUPFAM" id="SSF56112">
    <property type="entry name" value="Protein kinase-like (PK-like)"/>
    <property type="match status" value="1"/>
</dbReference>
<dbReference type="PANTHER" id="PTHR43671">
    <property type="entry name" value="SERINE/THREONINE-PROTEIN KINASE NEK"/>
    <property type="match status" value="1"/>
</dbReference>
<dbReference type="InterPro" id="IPR011009">
    <property type="entry name" value="Kinase-like_dom_sf"/>
</dbReference>
<feature type="region of interest" description="Disordered" evidence="9">
    <location>
        <begin position="123"/>
        <end position="153"/>
    </location>
</feature>
<dbReference type="InterPro" id="IPR050660">
    <property type="entry name" value="NEK_Ser/Thr_kinase"/>
</dbReference>
<sequence>MKEFKSPFPDSEKNGLKYEFLNEVSPGIWRITSKSDRMEYLAQNATFMFFGNKNNHRQLTDYGHLLATNGENMIQQVKVVLNHPNLVSLVDSFAIDFSPSDAYNRKQWFMVWDYCDAGNLGNYFKEPQPRPQDRSPSPSVDGEDEDTEMEDSLFGPGEKMELKEYLPESFCWHVLVSVLRALTWLHNGVRDVVIEGGQWTRLDEDPDWSPMLHRNITPQNIFLGHPRRKESYGPVKLGNYGRLFVSGHCQTVGDKYAPTCSKVIAPHPSKDYEQLSDLIALDSMLGNTYPYQPDQPYTMISEYRALGEIIQGMMIEPTGGSHLERIQSRRARENLEETKYTGRLKNFVVKLMEADPWHKESETDPNPAYVTSGLYREALEGVQWFIEGDSDKASTYVTSRMAEAEDYVERTEIRAQQLFNSYANVEDILLKFETPSSTKDGRS</sequence>
<proteinExistence type="predicted"/>
<keyword evidence="2" id="KW-0723">Serine/threonine-protein kinase</keyword>
<evidence type="ECO:0000256" key="9">
    <source>
        <dbReference type="SAM" id="MobiDB-lite"/>
    </source>
</evidence>
<evidence type="ECO:0000256" key="5">
    <source>
        <dbReference type="ARBA" id="ARBA00022777"/>
    </source>
</evidence>
<evidence type="ECO:0000256" key="7">
    <source>
        <dbReference type="ARBA" id="ARBA00047899"/>
    </source>
</evidence>
<reference evidence="11" key="1">
    <citation type="submission" date="2022-07" db="EMBL/GenBank/DDBJ databases">
        <title>Genome Sequence of Xylaria arbuscula.</title>
        <authorList>
            <person name="Buettner E."/>
        </authorList>
    </citation>
    <scope>NUCLEOTIDE SEQUENCE</scope>
    <source>
        <strain evidence="11">VT107</strain>
    </source>
</reference>
<protein>
    <recommendedName>
        <fullName evidence="1">non-specific serine/threonine protein kinase</fullName>
        <ecNumber evidence="1">2.7.11.1</ecNumber>
    </recommendedName>
</protein>
<evidence type="ECO:0000256" key="2">
    <source>
        <dbReference type="ARBA" id="ARBA00022527"/>
    </source>
</evidence>
<keyword evidence="6" id="KW-0067">ATP-binding</keyword>
<dbReference type="Gene3D" id="1.10.510.10">
    <property type="entry name" value="Transferase(Phosphotransferase) domain 1"/>
    <property type="match status" value="1"/>
</dbReference>
<dbReference type="InterPro" id="IPR000719">
    <property type="entry name" value="Prot_kinase_dom"/>
</dbReference>
<keyword evidence="5" id="KW-0418">Kinase</keyword>
<comment type="catalytic activity">
    <reaction evidence="8">
        <text>L-seryl-[protein] + ATP = O-phospho-L-seryl-[protein] + ADP + H(+)</text>
        <dbReference type="Rhea" id="RHEA:17989"/>
        <dbReference type="Rhea" id="RHEA-COMP:9863"/>
        <dbReference type="Rhea" id="RHEA-COMP:11604"/>
        <dbReference type="ChEBI" id="CHEBI:15378"/>
        <dbReference type="ChEBI" id="CHEBI:29999"/>
        <dbReference type="ChEBI" id="CHEBI:30616"/>
        <dbReference type="ChEBI" id="CHEBI:83421"/>
        <dbReference type="ChEBI" id="CHEBI:456216"/>
        <dbReference type="EC" id="2.7.11.1"/>
    </reaction>
</comment>
<dbReference type="GO" id="GO:0005524">
    <property type="term" value="F:ATP binding"/>
    <property type="evidence" value="ECO:0007669"/>
    <property type="project" value="UniProtKB-KW"/>
</dbReference>
<keyword evidence="12" id="KW-1185">Reference proteome</keyword>
<evidence type="ECO:0000256" key="1">
    <source>
        <dbReference type="ARBA" id="ARBA00012513"/>
    </source>
</evidence>
<dbReference type="PANTHER" id="PTHR43671:SF98">
    <property type="entry name" value="SERINE_THREONINE-PROTEIN KINASE NEK11"/>
    <property type="match status" value="1"/>
</dbReference>
<gene>
    <name evidence="11" type="ORF">NPX13_g9459</name>
</gene>
<evidence type="ECO:0000259" key="10">
    <source>
        <dbReference type="PROSITE" id="PS50011"/>
    </source>
</evidence>
<dbReference type="PROSITE" id="PS50011">
    <property type="entry name" value="PROTEIN_KINASE_DOM"/>
    <property type="match status" value="1"/>
</dbReference>
<comment type="caution">
    <text evidence="11">The sequence shown here is derived from an EMBL/GenBank/DDBJ whole genome shotgun (WGS) entry which is preliminary data.</text>
</comment>
<dbReference type="VEuPathDB" id="FungiDB:F4678DRAFT_22772"/>
<keyword evidence="4" id="KW-0547">Nucleotide-binding</keyword>
<feature type="compositionally biased region" description="Acidic residues" evidence="9">
    <location>
        <begin position="141"/>
        <end position="151"/>
    </location>
</feature>
<evidence type="ECO:0000313" key="12">
    <source>
        <dbReference type="Proteomes" id="UP001148614"/>
    </source>
</evidence>
<evidence type="ECO:0000256" key="6">
    <source>
        <dbReference type="ARBA" id="ARBA00022840"/>
    </source>
</evidence>
<evidence type="ECO:0000256" key="8">
    <source>
        <dbReference type="ARBA" id="ARBA00048679"/>
    </source>
</evidence>
<dbReference type="GO" id="GO:0004674">
    <property type="term" value="F:protein serine/threonine kinase activity"/>
    <property type="evidence" value="ECO:0007669"/>
    <property type="project" value="UniProtKB-KW"/>
</dbReference>
<dbReference type="AlphaFoldDB" id="A0A9W8N6P4"/>
<name>A0A9W8N6P4_9PEZI</name>
<dbReference type="EC" id="2.7.11.1" evidence="1"/>
<comment type="catalytic activity">
    <reaction evidence="7">
        <text>L-threonyl-[protein] + ATP = O-phospho-L-threonyl-[protein] + ADP + H(+)</text>
        <dbReference type="Rhea" id="RHEA:46608"/>
        <dbReference type="Rhea" id="RHEA-COMP:11060"/>
        <dbReference type="Rhea" id="RHEA-COMP:11605"/>
        <dbReference type="ChEBI" id="CHEBI:15378"/>
        <dbReference type="ChEBI" id="CHEBI:30013"/>
        <dbReference type="ChEBI" id="CHEBI:30616"/>
        <dbReference type="ChEBI" id="CHEBI:61977"/>
        <dbReference type="ChEBI" id="CHEBI:456216"/>
        <dbReference type="EC" id="2.7.11.1"/>
    </reaction>
</comment>
<organism evidence="11 12">
    <name type="scientific">Xylaria arbuscula</name>
    <dbReference type="NCBI Taxonomy" id="114810"/>
    <lineage>
        <taxon>Eukaryota</taxon>
        <taxon>Fungi</taxon>
        <taxon>Dikarya</taxon>
        <taxon>Ascomycota</taxon>
        <taxon>Pezizomycotina</taxon>
        <taxon>Sordariomycetes</taxon>
        <taxon>Xylariomycetidae</taxon>
        <taxon>Xylariales</taxon>
        <taxon>Xylariaceae</taxon>
        <taxon>Xylaria</taxon>
    </lineage>
</organism>
<accession>A0A9W8N6P4</accession>
<evidence type="ECO:0000256" key="4">
    <source>
        <dbReference type="ARBA" id="ARBA00022741"/>
    </source>
</evidence>
<evidence type="ECO:0000313" key="11">
    <source>
        <dbReference type="EMBL" id="KAJ3560011.1"/>
    </source>
</evidence>
<evidence type="ECO:0000256" key="3">
    <source>
        <dbReference type="ARBA" id="ARBA00022679"/>
    </source>
</evidence>